<protein>
    <submittedName>
        <fullName evidence="1">Uncharacterized protein</fullName>
    </submittedName>
</protein>
<proteinExistence type="predicted"/>
<evidence type="ECO:0000313" key="2">
    <source>
        <dbReference type="Proteomes" id="UP001345219"/>
    </source>
</evidence>
<reference evidence="1 2" key="1">
    <citation type="journal article" date="2023" name="Hortic Res">
        <title>Pangenome of water caltrop reveals structural variations and asymmetric subgenome divergence after allopolyploidization.</title>
        <authorList>
            <person name="Zhang X."/>
            <person name="Chen Y."/>
            <person name="Wang L."/>
            <person name="Yuan Y."/>
            <person name="Fang M."/>
            <person name="Shi L."/>
            <person name="Lu R."/>
            <person name="Comes H.P."/>
            <person name="Ma Y."/>
            <person name="Chen Y."/>
            <person name="Huang G."/>
            <person name="Zhou Y."/>
            <person name="Zheng Z."/>
            <person name="Qiu Y."/>
        </authorList>
    </citation>
    <scope>NUCLEOTIDE SEQUENCE [LARGE SCALE GENOMIC DNA]</scope>
    <source>
        <tissue evidence="1">Roots</tissue>
    </source>
</reference>
<comment type="caution">
    <text evidence="1">The sequence shown here is derived from an EMBL/GenBank/DDBJ whole genome shotgun (WGS) entry which is preliminary data.</text>
</comment>
<dbReference type="PANTHER" id="PTHR35704:SF1">
    <property type="entry name" value="OS02G0254600 PROTEIN"/>
    <property type="match status" value="1"/>
</dbReference>
<accession>A0AAN7K7H6</accession>
<sequence>MGCSNTKEASKRRIKIELTREELEWLKLQLGDGNGGSCRSRKMSLEKILEELERRRRSSKSSSSRRAAAAAVWRPSLDTIYEVPEDLDDIEIL</sequence>
<keyword evidence="2" id="KW-1185">Reference proteome</keyword>
<organism evidence="1 2">
    <name type="scientific">Trapa incisa</name>
    <dbReference type="NCBI Taxonomy" id="236973"/>
    <lineage>
        <taxon>Eukaryota</taxon>
        <taxon>Viridiplantae</taxon>
        <taxon>Streptophyta</taxon>
        <taxon>Embryophyta</taxon>
        <taxon>Tracheophyta</taxon>
        <taxon>Spermatophyta</taxon>
        <taxon>Magnoliopsida</taxon>
        <taxon>eudicotyledons</taxon>
        <taxon>Gunneridae</taxon>
        <taxon>Pentapetalae</taxon>
        <taxon>rosids</taxon>
        <taxon>malvids</taxon>
        <taxon>Myrtales</taxon>
        <taxon>Lythraceae</taxon>
        <taxon>Trapa</taxon>
    </lineage>
</organism>
<dbReference type="PANTHER" id="PTHR35704">
    <property type="entry name" value="OS02G0254600 PROTEIN"/>
    <property type="match status" value="1"/>
</dbReference>
<evidence type="ECO:0000313" key="1">
    <source>
        <dbReference type="EMBL" id="KAK4761531.1"/>
    </source>
</evidence>
<dbReference type="EMBL" id="JAXIOK010000009">
    <property type="protein sequence ID" value="KAK4761531.1"/>
    <property type="molecule type" value="Genomic_DNA"/>
</dbReference>
<dbReference type="Proteomes" id="UP001345219">
    <property type="component" value="Chromosome 23"/>
</dbReference>
<gene>
    <name evidence="1" type="ORF">SAY87_029415</name>
</gene>
<name>A0AAN7K7H6_9MYRT</name>
<dbReference type="AlphaFoldDB" id="A0AAN7K7H6"/>